<dbReference type="Gene3D" id="3.40.50.80">
    <property type="entry name" value="Nucleotide-binding domain of ferredoxin-NADP reductase (FNR) module"/>
    <property type="match status" value="1"/>
</dbReference>
<dbReference type="PANTHER" id="PTHR30157:SF0">
    <property type="entry name" value="NADPH-DEPENDENT FERRIC-CHELATE REDUCTASE"/>
    <property type="match status" value="1"/>
</dbReference>
<sequence length="293" mass="31575">MRVVLGGPGMARIGNSGNPVYDQRIKLLFPRPPHGLPPLPDSPEWYREWLALPRDQRGDMRTYSIRALRQGAAAGGAEATELTVDFALHLAPGSSGPAAEWARGARPGREILVVGPRRGVDRGTGIAFAPGQTRAITLAGDETAAPAIARILEDLPRHHPAATARAYIEVPSAADRLPIDHAPTASVEWLPRQGAPRGSLLDAALRYHVTARHRDAAHGGAPLPPPRLTGDASRLVWEVPDPSAQEAPAEPYYWVAGESGVVRGLRRYLVREAGVPRSRVAFMGYWRRGVAMA</sequence>
<evidence type="ECO:0000313" key="3">
    <source>
        <dbReference type="EMBL" id="PKF68745.1"/>
    </source>
</evidence>
<evidence type="ECO:0000313" key="4">
    <source>
        <dbReference type="Proteomes" id="UP000233249"/>
    </source>
</evidence>
<dbReference type="EMBL" id="PJAF01000013">
    <property type="protein sequence ID" value="PKF68745.1"/>
    <property type="molecule type" value="Genomic_DNA"/>
</dbReference>
<evidence type="ECO:0000259" key="2">
    <source>
        <dbReference type="Pfam" id="PF08021"/>
    </source>
</evidence>
<gene>
    <name evidence="3" type="ORF">CXB45_05575</name>
</gene>
<accession>A0A2N0X7Q9</accession>
<dbReference type="AlphaFoldDB" id="A0A2N0X7Q9"/>
<evidence type="ECO:0000259" key="1">
    <source>
        <dbReference type="Pfam" id="PF04954"/>
    </source>
</evidence>
<dbReference type="Pfam" id="PF04954">
    <property type="entry name" value="SIP"/>
    <property type="match status" value="1"/>
</dbReference>
<dbReference type="Pfam" id="PF08021">
    <property type="entry name" value="FAD_binding_9"/>
    <property type="match status" value="1"/>
</dbReference>
<reference evidence="3 4" key="1">
    <citation type="submission" date="2017-12" db="EMBL/GenBank/DDBJ databases">
        <title>Corynebacterium mastitidis 16-1433 Genome.</title>
        <authorList>
            <person name="Gulvik C.A."/>
        </authorList>
    </citation>
    <scope>NUCLEOTIDE SEQUENCE [LARGE SCALE GENOMIC DNA]</scope>
    <source>
        <strain evidence="3 4">16-1433</strain>
    </source>
</reference>
<dbReference type="CDD" id="cd06193">
    <property type="entry name" value="siderophore_interacting"/>
    <property type="match status" value="1"/>
</dbReference>
<comment type="caution">
    <text evidence="3">The sequence shown here is derived from an EMBL/GenBank/DDBJ whole genome shotgun (WGS) entry which is preliminary data.</text>
</comment>
<protein>
    <submittedName>
        <fullName evidence="3">Siderophore-interacting protein</fullName>
    </submittedName>
</protein>
<dbReference type="STRING" id="1121365.GCA_000375365_01191"/>
<dbReference type="Gene3D" id="2.40.30.10">
    <property type="entry name" value="Translation factors"/>
    <property type="match status" value="1"/>
</dbReference>
<dbReference type="InterPro" id="IPR039261">
    <property type="entry name" value="FNR_nucleotide-bd"/>
</dbReference>
<feature type="domain" description="SIP-like Rossmann fold" evidence="1">
    <location>
        <begin position="135"/>
        <end position="289"/>
    </location>
</feature>
<dbReference type="PANTHER" id="PTHR30157">
    <property type="entry name" value="FERRIC REDUCTASE, NADPH-DEPENDENT"/>
    <property type="match status" value="1"/>
</dbReference>
<name>A0A2N0X7Q9_9CORY</name>
<dbReference type="Proteomes" id="UP000233249">
    <property type="component" value="Unassembled WGS sequence"/>
</dbReference>
<dbReference type="OrthoDB" id="3291337at2"/>
<organism evidence="3 4">
    <name type="scientific">Corynebacterium mastitidis</name>
    <dbReference type="NCBI Taxonomy" id="161890"/>
    <lineage>
        <taxon>Bacteria</taxon>
        <taxon>Bacillati</taxon>
        <taxon>Actinomycetota</taxon>
        <taxon>Actinomycetes</taxon>
        <taxon>Mycobacteriales</taxon>
        <taxon>Corynebacteriaceae</taxon>
        <taxon>Corynebacterium</taxon>
    </lineage>
</organism>
<dbReference type="InterPro" id="IPR039374">
    <property type="entry name" value="SIP_fam"/>
</dbReference>
<proteinExistence type="predicted"/>
<feature type="domain" description="Siderophore-interacting FAD-binding" evidence="2">
    <location>
        <begin position="1"/>
        <end position="118"/>
    </location>
</feature>
<dbReference type="InterPro" id="IPR007037">
    <property type="entry name" value="SIP_rossman_dom"/>
</dbReference>
<dbReference type="InterPro" id="IPR013113">
    <property type="entry name" value="SIP_FAD-bd"/>
</dbReference>